<keyword evidence="3" id="KW-1185">Reference proteome</keyword>
<name>A0ABQ4EGC0_9ACTN</name>
<gene>
    <name evidence="2" type="ORF">Pma05_03300</name>
</gene>
<feature type="region of interest" description="Disordered" evidence="1">
    <location>
        <begin position="1"/>
        <end position="61"/>
    </location>
</feature>
<evidence type="ECO:0008006" key="4">
    <source>
        <dbReference type="Google" id="ProtNLM"/>
    </source>
</evidence>
<reference evidence="2 3" key="1">
    <citation type="submission" date="2021-01" db="EMBL/GenBank/DDBJ databases">
        <title>Whole genome shotgun sequence of Plantactinospora mayteni NBRC 109088.</title>
        <authorList>
            <person name="Komaki H."/>
            <person name="Tamura T."/>
        </authorList>
    </citation>
    <scope>NUCLEOTIDE SEQUENCE [LARGE SCALE GENOMIC DNA]</scope>
    <source>
        <strain evidence="2 3">NBRC 109088</strain>
    </source>
</reference>
<evidence type="ECO:0000313" key="2">
    <source>
        <dbReference type="EMBL" id="GIG93757.1"/>
    </source>
</evidence>
<sequence>MSAPTDGSYLRDRRVPYSGKSGRDTGGGSGPDPRFRPPPQPPSTGTVTTAADPDEQPVRPL</sequence>
<organism evidence="2 3">
    <name type="scientific">Plantactinospora mayteni</name>
    <dbReference type="NCBI Taxonomy" id="566021"/>
    <lineage>
        <taxon>Bacteria</taxon>
        <taxon>Bacillati</taxon>
        <taxon>Actinomycetota</taxon>
        <taxon>Actinomycetes</taxon>
        <taxon>Micromonosporales</taxon>
        <taxon>Micromonosporaceae</taxon>
        <taxon>Plantactinospora</taxon>
    </lineage>
</organism>
<evidence type="ECO:0000313" key="3">
    <source>
        <dbReference type="Proteomes" id="UP000621500"/>
    </source>
</evidence>
<dbReference type="EMBL" id="BONX01000002">
    <property type="protein sequence ID" value="GIG93757.1"/>
    <property type="molecule type" value="Genomic_DNA"/>
</dbReference>
<protein>
    <recommendedName>
        <fullName evidence="4">LytR family transcriptional regulator</fullName>
    </recommendedName>
</protein>
<dbReference type="Proteomes" id="UP000621500">
    <property type="component" value="Unassembled WGS sequence"/>
</dbReference>
<comment type="caution">
    <text evidence="2">The sequence shown here is derived from an EMBL/GenBank/DDBJ whole genome shotgun (WGS) entry which is preliminary data.</text>
</comment>
<evidence type="ECO:0000256" key="1">
    <source>
        <dbReference type="SAM" id="MobiDB-lite"/>
    </source>
</evidence>
<accession>A0ABQ4EGC0</accession>
<proteinExistence type="predicted"/>